<keyword evidence="15" id="KW-0812">Transmembrane</keyword>
<dbReference type="InterPro" id="IPR002207">
    <property type="entry name" value="Peroxidase_I"/>
</dbReference>
<keyword evidence="9 13" id="KW-0560">Oxidoreductase</keyword>
<dbReference type="GO" id="GO:0004130">
    <property type="term" value="F:cytochrome-c peroxidase activity"/>
    <property type="evidence" value="ECO:0007669"/>
    <property type="project" value="UniProtKB-EC"/>
</dbReference>
<dbReference type="GO" id="GO:0005758">
    <property type="term" value="C:mitochondrial intermembrane space"/>
    <property type="evidence" value="ECO:0007669"/>
    <property type="project" value="UniProtKB-SubCell"/>
</dbReference>
<dbReference type="EC" id="1.11.1.-" evidence="13"/>
<keyword evidence="10" id="KW-0408">Iron</keyword>
<accession>A0A316U4J9</accession>
<dbReference type="OrthoDB" id="2859658at2759"/>
<dbReference type="InterPro" id="IPR019793">
    <property type="entry name" value="Peroxidases_heam-ligand_BS"/>
</dbReference>
<keyword evidence="15" id="KW-1133">Transmembrane helix</keyword>
<keyword evidence="18" id="KW-1185">Reference proteome</keyword>
<evidence type="ECO:0000256" key="13">
    <source>
        <dbReference type="RuleBase" id="RU363051"/>
    </source>
</evidence>
<comment type="similarity">
    <text evidence="4">Belongs to the peroxidase family. Cytochrome c peroxidase subfamily.</text>
</comment>
<keyword evidence="5 13" id="KW-0575">Peroxidase</keyword>
<keyword evidence="8" id="KW-0809">Transit peptide</keyword>
<dbReference type="Gene3D" id="1.10.420.10">
    <property type="entry name" value="Peroxidase, domain 2"/>
    <property type="match status" value="1"/>
</dbReference>
<dbReference type="GO" id="GO:0034599">
    <property type="term" value="P:cellular response to oxidative stress"/>
    <property type="evidence" value="ECO:0007669"/>
    <property type="project" value="InterPro"/>
</dbReference>
<dbReference type="GO" id="GO:0005759">
    <property type="term" value="C:mitochondrial matrix"/>
    <property type="evidence" value="ECO:0007669"/>
    <property type="project" value="UniProtKB-SubCell"/>
</dbReference>
<evidence type="ECO:0000256" key="14">
    <source>
        <dbReference type="SAM" id="MobiDB-lite"/>
    </source>
</evidence>
<protein>
    <recommendedName>
        <fullName evidence="13">Peroxidase</fullName>
        <ecNumber evidence="13">1.11.1.-</ecNumber>
    </recommendedName>
</protein>
<dbReference type="PANTHER" id="PTHR31356">
    <property type="entry name" value="THYLAKOID LUMENAL 29 KDA PROTEIN, CHLOROPLASTIC-RELATED"/>
    <property type="match status" value="1"/>
</dbReference>
<evidence type="ECO:0000256" key="8">
    <source>
        <dbReference type="ARBA" id="ARBA00022946"/>
    </source>
</evidence>
<evidence type="ECO:0000256" key="4">
    <source>
        <dbReference type="ARBA" id="ARBA00005997"/>
    </source>
</evidence>
<dbReference type="InterPro" id="IPR010255">
    <property type="entry name" value="Haem_peroxidase_sf"/>
</dbReference>
<dbReference type="GeneID" id="37012157"/>
<dbReference type="GO" id="GO:0000302">
    <property type="term" value="P:response to reactive oxygen species"/>
    <property type="evidence" value="ECO:0007669"/>
    <property type="project" value="TreeGrafter"/>
</dbReference>
<feature type="region of interest" description="Disordered" evidence="14">
    <location>
        <begin position="202"/>
        <end position="224"/>
    </location>
</feature>
<feature type="transmembrane region" description="Helical" evidence="15">
    <location>
        <begin position="20"/>
        <end position="37"/>
    </location>
</feature>
<dbReference type="InterPro" id="IPR044831">
    <property type="entry name" value="Ccp1-like"/>
</dbReference>
<sequence length="382" mass="41755">MTLQPPPPLSSRATGTRTMLMWSAPALAIAAGAFLYLSREDKKETLGVGSGGVSKLKGSKHNSGPTLSSGPGGIGGPPMKGTAGSKADGTKAGSKADYQEVYNAIASKLDKDENYDDGSYGPVLVRLAWHASGTYDKKSGTGGSNGATMRFAPEANHGANAGLIHARNFMDEIHQQFPWITYSDLWTLGGVVAVQELGGPKVPWRPGRSDREEEHCAPDGRLPDGDKGHDHLRDIFYRMGFNDQEIVALSGAHALGRCHKDRSGFEGPWQHSPTSFNNEYFNLLLTEPWEFKKWDGPKQYVDKATKGLMMLTTDMALVQDKSFKKHVDRYAKDESVFFKEFSSAFSTLLELGVPQENFKNFEADHSGQQYVLKTTAEQENSS</sequence>
<dbReference type="PRINTS" id="PR00458">
    <property type="entry name" value="PEROXIDASE"/>
</dbReference>
<dbReference type="EMBL" id="KZ819332">
    <property type="protein sequence ID" value="PWN19273.1"/>
    <property type="molecule type" value="Genomic_DNA"/>
</dbReference>
<evidence type="ECO:0000256" key="5">
    <source>
        <dbReference type="ARBA" id="ARBA00022559"/>
    </source>
</evidence>
<evidence type="ECO:0000256" key="2">
    <source>
        <dbReference type="ARBA" id="ARBA00004305"/>
    </source>
</evidence>
<dbReference type="AlphaFoldDB" id="A0A316U4J9"/>
<evidence type="ECO:0000256" key="6">
    <source>
        <dbReference type="ARBA" id="ARBA00022617"/>
    </source>
</evidence>
<evidence type="ECO:0000313" key="18">
    <source>
        <dbReference type="Proteomes" id="UP000245942"/>
    </source>
</evidence>
<dbReference type="PROSITE" id="PS50873">
    <property type="entry name" value="PEROXIDASE_4"/>
    <property type="match status" value="1"/>
</dbReference>
<evidence type="ECO:0000256" key="7">
    <source>
        <dbReference type="ARBA" id="ARBA00022723"/>
    </source>
</evidence>
<proteinExistence type="inferred from homology"/>
<dbReference type="PROSITE" id="PS00436">
    <property type="entry name" value="PEROXIDASE_2"/>
    <property type="match status" value="1"/>
</dbReference>
<feature type="region of interest" description="Disordered" evidence="14">
    <location>
        <begin position="46"/>
        <end position="93"/>
    </location>
</feature>
<dbReference type="STRING" id="1684307.A0A316U4J9"/>
<dbReference type="InterPro" id="IPR019794">
    <property type="entry name" value="Peroxidases_AS"/>
</dbReference>
<dbReference type="FunFam" id="1.10.520.10:FF:000005">
    <property type="entry name" value="Cytochrome c peroxidase"/>
    <property type="match status" value="1"/>
</dbReference>
<dbReference type="Gene3D" id="1.10.520.10">
    <property type="match status" value="1"/>
</dbReference>
<dbReference type="PRINTS" id="PR00459">
    <property type="entry name" value="ASPEROXIDASE"/>
</dbReference>
<dbReference type="GO" id="GO:0020037">
    <property type="term" value="F:heme binding"/>
    <property type="evidence" value="ECO:0007669"/>
    <property type="project" value="UniProtKB-UniRule"/>
</dbReference>
<dbReference type="RefSeq" id="XP_025346433.1">
    <property type="nucleotide sequence ID" value="XM_025490423.1"/>
</dbReference>
<keyword evidence="6" id="KW-0349">Heme</keyword>
<dbReference type="SUPFAM" id="SSF48113">
    <property type="entry name" value="Heme-dependent peroxidases"/>
    <property type="match status" value="1"/>
</dbReference>
<evidence type="ECO:0000256" key="10">
    <source>
        <dbReference type="ARBA" id="ARBA00023004"/>
    </source>
</evidence>
<evidence type="ECO:0000313" key="17">
    <source>
        <dbReference type="EMBL" id="PWN19273.1"/>
    </source>
</evidence>
<evidence type="ECO:0000256" key="12">
    <source>
        <dbReference type="ARBA" id="ARBA00049265"/>
    </source>
</evidence>
<evidence type="ECO:0000256" key="1">
    <source>
        <dbReference type="ARBA" id="ARBA00003917"/>
    </source>
</evidence>
<evidence type="ECO:0000259" key="16">
    <source>
        <dbReference type="PROSITE" id="PS50873"/>
    </source>
</evidence>
<evidence type="ECO:0000256" key="15">
    <source>
        <dbReference type="SAM" id="Phobius"/>
    </source>
</evidence>
<feature type="domain" description="Plant heme peroxidase family profile" evidence="16">
    <location>
        <begin position="180"/>
        <end position="380"/>
    </location>
</feature>
<name>A0A316U4J9_9BASI</name>
<comment type="function">
    <text evidence="1">Destroys radicals which are normally produced within the cells and which are toxic to biological systems.</text>
</comment>
<keyword evidence="11" id="KW-0496">Mitochondrion</keyword>
<evidence type="ECO:0000256" key="9">
    <source>
        <dbReference type="ARBA" id="ARBA00023002"/>
    </source>
</evidence>
<dbReference type="FunFam" id="1.10.420.10:FF:000009">
    <property type="entry name" value="Ascorbate peroxidase"/>
    <property type="match status" value="1"/>
</dbReference>
<evidence type="ECO:0000256" key="11">
    <source>
        <dbReference type="ARBA" id="ARBA00023128"/>
    </source>
</evidence>
<evidence type="ECO:0000256" key="3">
    <source>
        <dbReference type="ARBA" id="ARBA00004569"/>
    </source>
</evidence>
<dbReference type="PROSITE" id="PS00435">
    <property type="entry name" value="PEROXIDASE_1"/>
    <property type="match status" value="1"/>
</dbReference>
<dbReference type="Pfam" id="PF00141">
    <property type="entry name" value="peroxidase"/>
    <property type="match status" value="1"/>
</dbReference>
<dbReference type="GO" id="GO:0046872">
    <property type="term" value="F:metal ion binding"/>
    <property type="evidence" value="ECO:0007669"/>
    <property type="project" value="UniProtKB-UniRule"/>
</dbReference>
<dbReference type="Proteomes" id="UP000245942">
    <property type="component" value="Unassembled WGS sequence"/>
</dbReference>
<reference evidence="17 18" key="1">
    <citation type="journal article" date="2018" name="Mol. Biol. Evol.">
        <title>Broad Genomic Sampling Reveals a Smut Pathogenic Ancestry of the Fungal Clade Ustilaginomycotina.</title>
        <authorList>
            <person name="Kijpornyongpan T."/>
            <person name="Mondo S.J."/>
            <person name="Barry K."/>
            <person name="Sandor L."/>
            <person name="Lee J."/>
            <person name="Lipzen A."/>
            <person name="Pangilinan J."/>
            <person name="LaButti K."/>
            <person name="Hainaut M."/>
            <person name="Henrissat B."/>
            <person name="Grigoriev I.V."/>
            <person name="Spatafora J.W."/>
            <person name="Aime M.C."/>
        </authorList>
    </citation>
    <scope>NUCLEOTIDE SEQUENCE [LARGE SCALE GENOMIC DNA]</scope>
    <source>
        <strain evidence="17 18">MCA 4718</strain>
    </source>
</reference>
<organism evidence="17 18">
    <name type="scientific">Pseudomicrostroma glucosiphilum</name>
    <dbReference type="NCBI Taxonomy" id="1684307"/>
    <lineage>
        <taxon>Eukaryota</taxon>
        <taxon>Fungi</taxon>
        <taxon>Dikarya</taxon>
        <taxon>Basidiomycota</taxon>
        <taxon>Ustilaginomycotina</taxon>
        <taxon>Exobasidiomycetes</taxon>
        <taxon>Microstromatales</taxon>
        <taxon>Microstromatales incertae sedis</taxon>
        <taxon>Pseudomicrostroma</taxon>
    </lineage>
</organism>
<dbReference type="CDD" id="cd00691">
    <property type="entry name" value="ascorbate_peroxidase"/>
    <property type="match status" value="1"/>
</dbReference>
<gene>
    <name evidence="17" type="ORF">BCV69DRAFT_251290</name>
</gene>
<dbReference type="GO" id="GO:0042744">
    <property type="term" value="P:hydrogen peroxide catabolic process"/>
    <property type="evidence" value="ECO:0007669"/>
    <property type="project" value="TreeGrafter"/>
</dbReference>
<comment type="subcellular location">
    <subcellularLocation>
        <location evidence="3">Mitochondrion intermembrane space</location>
    </subcellularLocation>
    <subcellularLocation>
        <location evidence="2">Mitochondrion matrix</location>
    </subcellularLocation>
</comment>
<dbReference type="InterPro" id="IPR002016">
    <property type="entry name" value="Haem_peroxidase"/>
</dbReference>
<dbReference type="PANTHER" id="PTHR31356:SF58">
    <property type="entry name" value="CYTOCHROME C PEROXIDASE, MITOCHONDRIAL"/>
    <property type="match status" value="1"/>
</dbReference>
<keyword evidence="7" id="KW-0479">Metal-binding</keyword>
<feature type="compositionally biased region" description="Basic and acidic residues" evidence="14">
    <location>
        <begin position="207"/>
        <end position="224"/>
    </location>
</feature>
<comment type="catalytic activity">
    <reaction evidence="12">
        <text>2 Fe(II)-[cytochrome c] + H2O2 + 2 H(+) = 2 Fe(III)-[cytochrome c] + 2 H2O</text>
        <dbReference type="Rhea" id="RHEA:16581"/>
        <dbReference type="Rhea" id="RHEA-COMP:10350"/>
        <dbReference type="Rhea" id="RHEA-COMP:14399"/>
        <dbReference type="ChEBI" id="CHEBI:15377"/>
        <dbReference type="ChEBI" id="CHEBI:15378"/>
        <dbReference type="ChEBI" id="CHEBI:16240"/>
        <dbReference type="ChEBI" id="CHEBI:29033"/>
        <dbReference type="ChEBI" id="CHEBI:29034"/>
        <dbReference type="EC" id="1.11.1.5"/>
    </reaction>
</comment>
<keyword evidence="15" id="KW-0472">Membrane</keyword>